<accession>A0A9N9W611</accession>
<dbReference type="AlphaFoldDB" id="A0A9N9W611"/>
<evidence type="ECO:0000313" key="2">
    <source>
        <dbReference type="Proteomes" id="UP000775872"/>
    </source>
</evidence>
<organism evidence="1 2">
    <name type="scientific">Clonostachys solani</name>
    <dbReference type="NCBI Taxonomy" id="160281"/>
    <lineage>
        <taxon>Eukaryota</taxon>
        <taxon>Fungi</taxon>
        <taxon>Dikarya</taxon>
        <taxon>Ascomycota</taxon>
        <taxon>Pezizomycotina</taxon>
        <taxon>Sordariomycetes</taxon>
        <taxon>Hypocreomycetidae</taxon>
        <taxon>Hypocreales</taxon>
        <taxon>Bionectriaceae</taxon>
        <taxon>Clonostachys</taxon>
    </lineage>
</organism>
<keyword evidence="2" id="KW-1185">Reference proteome</keyword>
<sequence>MHNHLFGVLGTESLGGVDKVDEGLLGLLPLAGLETAVRVDPELLRLEVSKHFLDAILDLLLAGNTRGVDVVDTRANVARVSLVDEDLEELGIRLAVLDRENISVKSSNSMEEVLELRVAEVRVNLSVVLDTSSAESESLDGPVEVGSTLLAGAERETLTESRLIDLDDTDTGVLEVNNFVTESKSKLLSLDGLVDIVTRERPSEAGDGASKHTLHGLLRNADSVLGLLDSHRSRSGDVTDNDRGTDAARSVRLDPGVGGEGIAVQALTEELNHVVTLGLTVDEDIKVKLLLDLDVLLNLLLDELVVLSLGDFTLGEAVTLETDLLEGKVELLLLERNSGGELRLALVVSVGDLGLAVLDLGVVGAAGRGTSLERLGVGLELLADGSRALSDGLGNSGDLNSLLGGEREPVGNLSVELLLASESVGGVEERAGGGGDDAVLAELLNSSLNGLNSTLEVGLPDVTAVDNTGREDGVGAQGANHLIELLGVADKVDVDSVDVLGKNIQVVDDVTKVGGEDKLGDLVAEAGELLVSRLEGSLGLGREVKDQSGLINLDGLGTSLLELDKELLIDGQKSIEQVNGVDGLVTVGLSEVEEGDGTDEDGAGLDASLLGLVESGNSLGLVSELEGLAVLESGLDVVVVGVKPLDHLQARNVNAVLLVATAHGEVLVDEVKTILGVTRGNGL</sequence>
<comment type="caution">
    <text evidence="1">The sequence shown here is derived from an EMBL/GenBank/DDBJ whole genome shotgun (WGS) entry which is preliminary data.</text>
</comment>
<dbReference type="OrthoDB" id="5150406at2759"/>
<dbReference type="EMBL" id="CABFOC020000002">
    <property type="protein sequence ID" value="CAH0041445.1"/>
    <property type="molecule type" value="Genomic_DNA"/>
</dbReference>
<dbReference type="Proteomes" id="UP000775872">
    <property type="component" value="Unassembled WGS sequence"/>
</dbReference>
<name>A0A9N9W611_9HYPO</name>
<gene>
    <name evidence="1" type="ORF">CSOL1703_00004259</name>
</gene>
<reference evidence="1" key="1">
    <citation type="submission" date="2021-10" db="EMBL/GenBank/DDBJ databases">
        <authorList>
            <person name="Piombo E."/>
        </authorList>
    </citation>
    <scope>NUCLEOTIDE SEQUENCE</scope>
</reference>
<protein>
    <submittedName>
        <fullName evidence="1">Uncharacterized protein</fullName>
    </submittedName>
</protein>
<evidence type="ECO:0000313" key="1">
    <source>
        <dbReference type="EMBL" id="CAH0041445.1"/>
    </source>
</evidence>
<proteinExistence type="predicted"/>